<dbReference type="AlphaFoldDB" id="A0A7H9HUV0"/>
<gene>
    <name evidence="2" type="ORF">HG537_0F02750</name>
</gene>
<evidence type="ECO:0000313" key="3">
    <source>
        <dbReference type="Proteomes" id="UP000510647"/>
    </source>
</evidence>
<sequence>MVMISPLTRRLLRDWKNLSRCNTHYSGRDNVLYHLKPHDSNLHIWHLVLYDPTTSIEIYGKLFIGTEEEPAIILRCLTPNEVYPTNRSVSLTHLNCILLDRGLVPFLQQVWGLFFAKEMGDSDMTDHDRSRLTFAWNRIINRDFKRFFPELVGNLVPGDYQMVKAYYQNNSGTHFGETNGHEKQVSHDCSTNSLIACDDGYHTGNPLLKRTSDAGTSEMEHTEHRRKRVRK</sequence>
<dbReference type="OrthoDB" id="4064925at2759"/>
<name>A0A7H9HUV0_9SACH</name>
<evidence type="ECO:0000313" key="2">
    <source>
        <dbReference type="EMBL" id="QLQ81514.1"/>
    </source>
</evidence>
<feature type="region of interest" description="Disordered" evidence="1">
    <location>
        <begin position="208"/>
        <end position="231"/>
    </location>
</feature>
<reference evidence="2 3" key="1">
    <citation type="submission" date="2020-06" db="EMBL/GenBank/DDBJ databases">
        <title>The yeast mating-type switching endonuclease HO is a domesticated member of an unorthodox homing genetic element family.</title>
        <authorList>
            <person name="Coughlan A.Y."/>
            <person name="Lombardi L."/>
            <person name="Braun-Galleani S."/>
            <person name="Martos A.R."/>
            <person name="Galeote V."/>
            <person name="Bigey F."/>
            <person name="Dequin S."/>
            <person name="Byrne K.P."/>
            <person name="Wolfe K.H."/>
        </authorList>
    </citation>
    <scope>NUCLEOTIDE SEQUENCE [LARGE SCALE GENOMIC DNA]</scope>
    <source>
        <strain evidence="2 3">CBS2947</strain>
    </source>
</reference>
<keyword evidence="3" id="KW-1185">Reference proteome</keyword>
<organism evidence="2 3">
    <name type="scientific">Torulaspora globosa</name>
    <dbReference type="NCBI Taxonomy" id="48254"/>
    <lineage>
        <taxon>Eukaryota</taxon>
        <taxon>Fungi</taxon>
        <taxon>Dikarya</taxon>
        <taxon>Ascomycota</taxon>
        <taxon>Saccharomycotina</taxon>
        <taxon>Saccharomycetes</taxon>
        <taxon>Saccharomycetales</taxon>
        <taxon>Saccharomycetaceae</taxon>
        <taxon>Torulaspora</taxon>
    </lineage>
</organism>
<dbReference type="Proteomes" id="UP000510647">
    <property type="component" value="Chromosome 6"/>
</dbReference>
<accession>A0A7H9HUV0</accession>
<evidence type="ECO:0000256" key="1">
    <source>
        <dbReference type="SAM" id="MobiDB-lite"/>
    </source>
</evidence>
<dbReference type="EMBL" id="CP059272">
    <property type="protein sequence ID" value="QLQ81514.1"/>
    <property type="molecule type" value="Genomic_DNA"/>
</dbReference>
<proteinExistence type="predicted"/>
<protein>
    <submittedName>
        <fullName evidence="2">Uncharacterized protein</fullName>
    </submittedName>
</protein>